<proteinExistence type="predicted"/>
<dbReference type="AlphaFoldDB" id="A0ABC8SL19"/>
<dbReference type="PANTHER" id="PTHR46087">
    <property type="entry name" value="PUTATIVE, EXPRESSED-RELATED"/>
    <property type="match status" value="1"/>
</dbReference>
<accession>A0ABC8SL19</accession>
<name>A0ABC8SL19_9AQUA</name>
<dbReference type="InterPro" id="IPR055296">
    <property type="entry name" value="SRL2-like"/>
</dbReference>
<evidence type="ECO:0000313" key="1">
    <source>
        <dbReference type="EMBL" id="CAK9157876.1"/>
    </source>
</evidence>
<reference evidence="1 2" key="1">
    <citation type="submission" date="2024-02" db="EMBL/GenBank/DDBJ databases">
        <authorList>
            <person name="Vignale AGUSTIN F."/>
            <person name="Sosa J E."/>
            <person name="Modenutti C."/>
        </authorList>
    </citation>
    <scope>NUCLEOTIDE SEQUENCE [LARGE SCALE GENOMIC DNA]</scope>
</reference>
<evidence type="ECO:0000313" key="2">
    <source>
        <dbReference type="Proteomes" id="UP001642360"/>
    </source>
</evidence>
<dbReference type="Proteomes" id="UP001642360">
    <property type="component" value="Unassembled WGS sequence"/>
</dbReference>
<organism evidence="1 2">
    <name type="scientific">Ilex paraguariensis</name>
    <name type="common">yerba mate</name>
    <dbReference type="NCBI Taxonomy" id="185542"/>
    <lineage>
        <taxon>Eukaryota</taxon>
        <taxon>Viridiplantae</taxon>
        <taxon>Streptophyta</taxon>
        <taxon>Embryophyta</taxon>
        <taxon>Tracheophyta</taxon>
        <taxon>Spermatophyta</taxon>
        <taxon>Magnoliopsida</taxon>
        <taxon>eudicotyledons</taxon>
        <taxon>Gunneridae</taxon>
        <taxon>Pentapetalae</taxon>
        <taxon>asterids</taxon>
        <taxon>campanulids</taxon>
        <taxon>Aquifoliales</taxon>
        <taxon>Aquifoliaceae</taxon>
        <taxon>Ilex</taxon>
    </lineage>
</organism>
<comment type="caution">
    <text evidence="1">The sequence shown here is derived from an EMBL/GenBank/DDBJ whole genome shotgun (WGS) entry which is preliminary data.</text>
</comment>
<dbReference type="EMBL" id="CAUOFW020003070">
    <property type="protein sequence ID" value="CAK9157876.1"/>
    <property type="molecule type" value="Genomic_DNA"/>
</dbReference>
<sequence length="230" mass="25256">MGLVLEKQDLATKANVNVMDELSSIKKQLLQGFLPDDDYPLGGPLFMDTPRPCSPLAKIEFQAFEEIMAPAALTDEEAFPDPSGSQSGRKTSLSITSLDILGVNQLLESVMETARQVASFPVSSTPIPYDQVRNQCEALVTGKQQKMSVLQSFKQQQEAKAILLSSENGKKSPILQNMTMELSNGDLKLPNMDPIPGRNQLHCSYKFGQQQSFRLPPSSPYDKFLKAAGC</sequence>
<dbReference type="PANTHER" id="PTHR46087:SF1">
    <property type="entry name" value="ARM REPEAT SUPERFAMILY PROTEIN"/>
    <property type="match status" value="1"/>
</dbReference>
<gene>
    <name evidence="1" type="ORF">ILEXP_LOCUS26446</name>
</gene>
<protein>
    <submittedName>
        <fullName evidence="1">Uncharacterized protein</fullName>
    </submittedName>
</protein>
<keyword evidence="2" id="KW-1185">Reference proteome</keyword>